<dbReference type="InterPro" id="IPR002372">
    <property type="entry name" value="PQQ_rpt_dom"/>
</dbReference>
<dbReference type="Gene3D" id="2.130.10.10">
    <property type="entry name" value="YVTN repeat-like/Quinoprotein amine dehydrogenase"/>
    <property type="match status" value="1"/>
</dbReference>
<dbReference type="InterPro" id="IPR011047">
    <property type="entry name" value="Quinoprotein_ADH-like_sf"/>
</dbReference>
<feature type="non-terminal residue" evidence="3">
    <location>
        <position position="411"/>
    </location>
</feature>
<evidence type="ECO:0000259" key="2">
    <source>
        <dbReference type="Pfam" id="PF13360"/>
    </source>
</evidence>
<dbReference type="PANTHER" id="PTHR34512:SF30">
    <property type="entry name" value="OUTER MEMBRANE PROTEIN ASSEMBLY FACTOR BAMB"/>
    <property type="match status" value="1"/>
</dbReference>
<comment type="caution">
    <text evidence="3">The sequence shown here is derived from an EMBL/GenBank/DDBJ whole genome shotgun (WGS) entry which is preliminary data.</text>
</comment>
<dbReference type="InterPro" id="IPR015943">
    <property type="entry name" value="WD40/YVTN_repeat-like_dom_sf"/>
</dbReference>
<name>A0A0F9BPX1_9ZZZZ</name>
<dbReference type="Pfam" id="PF13360">
    <property type="entry name" value="PQQ_2"/>
    <property type="match status" value="1"/>
</dbReference>
<gene>
    <name evidence="3" type="ORF">LCGC14_2701470</name>
</gene>
<feature type="region of interest" description="Disordered" evidence="1">
    <location>
        <begin position="354"/>
        <end position="383"/>
    </location>
</feature>
<accession>A0A0F9BPX1</accession>
<dbReference type="SUPFAM" id="SSF50998">
    <property type="entry name" value="Quinoprotein alcohol dehydrogenase-like"/>
    <property type="match status" value="2"/>
</dbReference>
<organism evidence="3">
    <name type="scientific">marine sediment metagenome</name>
    <dbReference type="NCBI Taxonomy" id="412755"/>
    <lineage>
        <taxon>unclassified sequences</taxon>
        <taxon>metagenomes</taxon>
        <taxon>ecological metagenomes</taxon>
    </lineage>
</organism>
<dbReference type="PANTHER" id="PTHR34512">
    <property type="entry name" value="CELL SURFACE PROTEIN"/>
    <property type="match status" value="1"/>
</dbReference>
<protein>
    <recommendedName>
        <fullName evidence="2">Pyrrolo-quinoline quinone repeat domain-containing protein</fullName>
    </recommendedName>
</protein>
<dbReference type="EMBL" id="LAZR01048149">
    <property type="protein sequence ID" value="KKK92584.1"/>
    <property type="molecule type" value="Genomic_DNA"/>
</dbReference>
<evidence type="ECO:0000256" key="1">
    <source>
        <dbReference type="SAM" id="MobiDB-lite"/>
    </source>
</evidence>
<dbReference type="AlphaFoldDB" id="A0A0F9BPX1"/>
<proteinExistence type="predicted"/>
<reference evidence="3" key="1">
    <citation type="journal article" date="2015" name="Nature">
        <title>Complex archaea that bridge the gap between prokaryotes and eukaryotes.</title>
        <authorList>
            <person name="Spang A."/>
            <person name="Saw J.H."/>
            <person name="Jorgensen S.L."/>
            <person name="Zaremba-Niedzwiedzka K."/>
            <person name="Martijn J."/>
            <person name="Lind A.E."/>
            <person name="van Eijk R."/>
            <person name="Schleper C."/>
            <person name="Guy L."/>
            <person name="Ettema T.J."/>
        </authorList>
    </citation>
    <scope>NUCLEOTIDE SEQUENCE</scope>
</reference>
<feature type="domain" description="Pyrrolo-quinoline quinone repeat" evidence="2">
    <location>
        <begin position="229"/>
        <end position="329"/>
    </location>
</feature>
<sequence length="411" mass="45724">MNTYFVTEDDSDYSQVFIIRAETAEAAVQAHVSEQSYDAYELEQGPFTVYEPKVNVKTYGFDVTPLWLRSHETPSGIQAPVASRGRLFYFFDEGLIGITDERLPDRWSLVCRDAFNGKLLWKRPLDAWGWRQWNRQRWEGKNWTTLRAGRTDVPGENQRRIVADADRLYTTLAYRAPMSILDAATGDLITTIEATAGTREILVSDGIAVAYTRQVPEDIAQRRGTADDAATQLVAVDGRTAKVLWRKPSGPIRPLALAIDNGRIVYLTGRDMVALDLKDGRRLWKVRPKSHTPRALLTVDDVIVMQGGTHVAAYDAADGSLLWEKKVGRIVGGEGDDLFVVDGLVWRGMASVDDKGKQVGKSPNAPHLMKKEGNYPGPKKGNTKSAFSKGAIFVRHGAKSAPATRHDIKRI</sequence>
<evidence type="ECO:0000313" key="3">
    <source>
        <dbReference type="EMBL" id="KKK92584.1"/>
    </source>
</evidence>